<organism evidence="1">
    <name type="scientific">Pongo abelii</name>
    <name type="common">Sumatran orangutan</name>
    <name type="synonym">Pongo pygmaeus abelii</name>
    <dbReference type="NCBI Taxonomy" id="9601"/>
    <lineage>
        <taxon>Eukaryota</taxon>
        <taxon>Metazoa</taxon>
        <taxon>Chordata</taxon>
        <taxon>Craniata</taxon>
        <taxon>Vertebrata</taxon>
        <taxon>Euteleostomi</taxon>
        <taxon>Mammalia</taxon>
        <taxon>Eutheria</taxon>
        <taxon>Euarchontoglires</taxon>
        <taxon>Primates</taxon>
        <taxon>Haplorrhini</taxon>
        <taxon>Catarrhini</taxon>
        <taxon>Hominidae</taxon>
        <taxon>Pongo</taxon>
    </lineage>
</organism>
<protein>
    <submittedName>
        <fullName evidence="1">MRPS14 isoform 3</fullName>
    </submittedName>
</protein>
<reference evidence="1" key="1">
    <citation type="submission" date="2017-12" db="EMBL/GenBank/DDBJ databases">
        <title>High-resolution comparative analysis of great ape genomes.</title>
        <authorList>
            <person name="Pollen A."/>
            <person name="Hastie A."/>
            <person name="Hormozdiari F."/>
            <person name="Dougherty M."/>
            <person name="Liu R."/>
            <person name="Chaisson M."/>
            <person name="Hoppe E."/>
            <person name="Hill C."/>
            <person name="Pang A."/>
            <person name="Hillier L."/>
            <person name="Baker C."/>
            <person name="Armstrong J."/>
            <person name="Shendure J."/>
            <person name="Paten B."/>
            <person name="Wilson R."/>
            <person name="Chao H."/>
            <person name="Schneider V."/>
            <person name="Ventura M."/>
            <person name="Kronenberg Z."/>
            <person name="Murali S."/>
            <person name="Gordon D."/>
            <person name="Cantsilieris S."/>
            <person name="Munson K."/>
            <person name="Nelson B."/>
            <person name="Raja A."/>
            <person name="Underwood J."/>
            <person name="Diekhans M."/>
            <person name="Fiddes I."/>
            <person name="Haussler D."/>
            <person name="Eichler E."/>
        </authorList>
    </citation>
    <scope>NUCLEOTIDE SEQUENCE [LARGE SCALE GENOMIC DNA]</scope>
    <source>
        <strain evidence="1">Susie</strain>
    </source>
</reference>
<dbReference type="EMBL" id="NDHI03003464">
    <property type="protein sequence ID" value="PNJ42791.1"/>
    <property type="molecule type" value="Genomic_DNA"/>
</dbReference>
<comment type="caution">
    <text evidence="1">The sequence shown here is derived from an EMBL/GenBank/DDBJ whole genome shotgun (WGS) entry which is preliminary data.</text>
</comment>
<sequence>MAAFMLCSLLRKFKQVRPLLLSTPLPLTPESHNPWVPHGSATCSAQWFLHQLQAKFEVTM</sequence>
<dbReference type="AlphaFoldDB" id="A0A2J8UBZ6"/>
<name>A0A2J8UBZ6_PONAB</name>
<gene>
    <name evidence="1" type="ORF">CR201_G0028975</name>
</gene>
<accession>A0A2J8UBZ6</accession>
<evidence type="ECO:0000313" key="1">
    <source>
        <dbReference type="EMBL" id="PNJ42791.1"/>
    </source>
</evidence>
<proteinExistence type="predicted"/>